<feature type="domain" description="Protein kinase" evidence="8">
    <location>
        <begin position="40"/>
        <end position="317"/>
    </location>
</feature>
<proteinExistence type="predicted"/>
<keyword evidence="1" id="KW-0808">Transferase</keyword>
<evidence type="ECO:0000256" key="6">
    <source>
        <dbReference type="PROSITE-ProRule" id="PRU10141"/>
    </source>
</evidence>
<dbReference type="Gene3D" id="1.25.40.10">
    <property type="entry name" value="Tetratricopeptide repeat domain"/>
    <property type="match status" value="2"/>
</dbReference>
<dbReference type="Gene3D" id="3.30.200.20">
    <property type="entry name" value="Phosphorylase Kinase, domain 1"/>
    <property type="match status" value="1"/>
</dbReference>
<feature type="repeat" description="TPR" evidence="5">
    <location>
        <begin position="670"/>
        <end position="703"/>
    </location>
</feature>
<name>A0ABU8DA67_9GAMM</name>
<dbReference type="Pfam" id="PF00069">
    <property type="entry name" value="Pkinase"/>
    <property type="match status" value="1"/>
</dbReference>
<dbReference type="RefSeq" id="WP_336132935.1">
    <property type="nucleotide sequence ID" value="NZ_JBANDL010000002.1"/>
</dbReference>
<keyword evidence="4 6" id="KW-0067">ATP-binding</keyword>
<dbReference type="Pfam" id="PF13424">
    <property type="entry name" value="TPR_12"/>
    <property type="match status" value="2"/>
</dbReference>
<dbReference type="PANTHER" id="PTHR43289">
    <property type="entry name" value="MITOGEN-ACTIVATED PROTEIN KINASE KINASE KINASE 20-RELATED"/>
    <property type="match status" value="1"/>
</dbReference>
<sequence length="1115" mass="119091">MRTPGGSDPGRPGSSGSDATATGVYAHADLAPGSVLAGRFRIEAVLGVGGMGVVYRATDQALGVPVALKLLRPEWMHKPEAFERFSQELLLARQVSSPHVVRIHDLAQHEGRWLISMDFVDGESLDRRLDRDGAFAVDDALAIARQLAAGLAAAHAKGVIHRDVKPANVLLDRQGGAYLSDFGVARSLAGSGRTQTGAVVGTPDYLSPEQARGEPVDARSDLYALGLMLYEMLAGQLPFAGGTVTEVLAQRMLRTPPPLSERRADVPAWVARLVDKLLRPQPAHRFQDAAAVIAAIDARAVPRDGWRDGGARRWPWLAVGALALAAAGGGWWWQQQRAPVPPHVAAAPLQRLLVMPLEAGAEAVPEARRAALGAHLRDALAAQPGVAVVDGERTAQALRQLDPTGAARVDPDALRALAAARDVLRPRLIRHDGRWRVQAQLRRGAEPVQVLDGGDAADPVAAVRAWATAPTVRAALAKGAALDPALPAANEALDAYGAGVLAQQDGRWNEALQRYRDATAAAPEYAAAWLAQGQAALALGEQDAAFDAIERGQAVAGRGAWLRRRLDAEHALLEGDPPKAIALARQALAATPDDTEAALQLARAQGAGGDFNGAVAALQALTGRDGNDPRGWYELGKFSILQGQAQRAVDDYLVRALVLFKRARNLHGEAETVNALGVGYGRLGQSADAAEQYRKAVELRRTLGNRRGVATSLRNLANVLAASGRFDEAAAQLAQARALQVELGDRAGLAATENELGLLAEERGDYRGALDAFRRALQSWRQVEDPHGTAQALNNIGFADYQLGLYDDAQVYWQQAGEAYAALGEQTGRIRTEQNLGLLAAARGDWALARRLLETSLASAEKQQMLEEAAVSRRNLAELEWLQGHVAASIAQAERAGALFRQRQDLRGQIDVELLQAQALIDARAFAQARGLLDRRRRDLGEASSEQRAIAHWIEAQLATQQNRPGEAATALQQAHRLAEASGVRQWQLQIQLEQARGAGDPGGLDRATATLGHAGLRLAWLEQAMRRALAARDSAQALLHYREAMQRLRGGDFRRAWALHRLGAESYAAAGDVAGERSARAKAEAASGLLRAALPAELRAGFDAAVGSAQEAPR</sequence>
<keyword evidence="5" id="KW-0802">TPR repeat</keyword>
<dbReference type="PROSITE" id="PS50005">
    <property type="entry name" value="TPR"/>
    <property type="match status" value="1"/>
</dbReference>
<feature type="binding site" evidence="6">
    <location>
        <position position="69"/>
    </location>
    <ligand>
        <name>ATP</name>
        <dbReference type="ChEBI" id="CHEBI:30616"/>
    </ligand>
</feature>
<organism evidence="9 10">
    <name type="scientific">Lysobacter firmicutimachus</name>
    <dbReference type="NCBI Taxonomy" id="1792846"/>
    <lineage>
        <taxon>Bacteria</taxon>
        <taxon>Pseudomonadati</taxon>
        <taxon>Pseudomonadota</taxon>
        <taxon>Gammaproteobacteria</taxon>
        <taxon>Lysobacterales</taxon>
        <taxon>Lysobacteraceae</taxon>
        <taxon>Lysobacter</taxon>
    </lineage>
</organism>
<reference evidence="9 10" key="1">
    <citation type="submission" date="2024-02" db="EMBL/GenBank/DDBJ databases">
        <title>Lysobacter Genome Sequencing and Mining.</title>
        <authorList>
            <person name="Bierman J."/>
            <person name="Walker M.C."/>
        </authorList>
    </citation>
    <scope>NUCLEOTIDE SEQUENCE [LARGE SCALE GENOMIC DNA]</scope>
    <source>
        <strain evidence="9 10">PB6250</strain>
    </source>
</reference>
<dbReference type="PROSITE" id="PS50011">
    <property type="entry name" value="PROTEIN_KINASE_DOM"/>
    <property type="match status" value="1"/>
</dbReference>
<feature type="compositionally biased region" description="Low complexity" evidence="7">
    <location>
        <begin position="1"/>
        <end position="18"/>
    </location>
</feature>
<dbReference type="Proteomes" id="UP001387215">
    <property type="component" value="Unassembled WGS sequence"/>
</dbReference>
<keyword evidence="2 6" id="KW-0547">Nucleotide-binding</keyword>
<dbReference type="InterPro" id="IPR000719">
    <property type="entry name" value="Prot_kinase_dom"/>
</dbReference>
<evidence type="ECO:0000256" key="3">
    <source>
        <dbReference type="ARBA" id="ARBA00022777"/>
    </source>
</evidence>
<dbReference type="CDD" id="cd14014">
    <property type="entry name" value="STKc_PknB_like"/>
    <property type="match status" value="1"/>
</dbReference>
<evidence type="ECO:0000256" key="5">
    <source>
        <dbReference type="PROSITE-ProRule" id="PRU00339"/>
    </source>
</evidence>
<dbReference type="InterPro" id="IPR017441">
    <property type="entry name" value="Protein_kinase_ATP_BS"/>
</dbReference>
<evidence type="ECO:0000259" key="8">
    <source>
        <dbReference type="PROSITE" id="PS50011"/>
    </source>
</evidence>
<dbReference type="InterPro" id="IPR008271">
    <property type="entry name" value="Ser/Thr_kinase_AS"/>
</dbReference>
<dbReference type="SUPFAM" id="SSF48452">
    <property type="entry name" value="TPR-like"/>
    <property type="match status" value="3"/>
</dbReference>
<evidence type="ECO:0000313" key="10">
    <source>
        <dbReference type="Proteomes" id="UP001387215"/>
    </source>
</evidence>
<evidence type="ECO:0000313" key="9">
    <source>
        <dbReference type="EMBL" id="MEI2457385.1"/>
    </source>
</evidence>
<keyword evidence="3 9" id="KW-0418">Kinase</keyword>
<dbReference type="SUPFAM" id="SSF56112">
    <property type="entry name" value="Protein kinase-like (PK-like)"/>
    <property type="match status" value="1"/>
</dbReference>
<comment type="caution">
    <text evidence="9">The sequence shown here is derived from an EMBL/GenBank/DDBJ whole genome shotgun (WGS) entry which is preliminary data.</text>
</comment>
<dbReference type="SMART" id="SM00220">
    <property type="entry name" value="S_TKc"/>
    <property type="match status" value="1"/>
</dbReference>
<dbReference type="InterPro" id="IPR019734">
    <property type="entry name" value="TPR_rpt"/>
</dbReference>
<dbReference type="SMART" id="SM00028">
    <property type="entry name" value="TPR"/>
    <property type="match status" value="11"/>
</dbReference>
<evidence type="ECO:0000256" key="2">
    <source>
        <dbReference type="ARBA" id="ARBA00022741"/>
    </source>
</evidence>
<gene>
    <name evidence="9" type="ORF">V2J18_22255</name>
</gene>
<keyword evidence="10" id="KW-1185">Reference proteome</keyword>
<dbReference type="PANTHER" id="PTHR43289:SF6">
    <property type="entry name" value="SERINE_THREONINE-PROTEIN KINASE NEKL-3"/>
    <property type="match status" value="1"/>
</dbReference>
<accession>A0ABU8DA67</accession>
<dbReference type="InterPro" id="IPR011009">
    <property type="entry name" value="Kinase-like_dom_sf"/>
</dbReference>
<dbReference type="EMBL" id="JBANDL010000002">
    <property type="protein sequence ID" value="MEI2457385.1"/>
    <property type="molecule type" value="Genomic_DNA"/>
</dbReference>
<dbReference type="Pfam" id="PF14559">
    <property type="entry name" value="TPR_19"/>
    <property type="match status" value="1"/>
</dbReference>
<dbReference type="Gene3D" id="1.10.510.10">
    <property type="entry name" value="Transferase(Phosphotransferase) domain 1"/>
    <property type="match status" value="1"/>
</dbReference>
<evidence type="ECO:0000256" key="4">
    <source>
        <dbReference type="ARBA" id="ARBA00022840"/>
    </source>
</evidence>
<dbReference type="PROSITE" id="PS00107">
    <property type="entry name" value="PROTEIN_KINASE_ATP"/>
    <property type="match status" value="1"/>
</dbReference>
<evidence type="ECO:0000256" key="1">
    <source>
        <dbReference type="ARBA" id="ARBA00022679"/>
    </source>
</evidence>
<feature type="region of interest" description="Disordered" evidence="7">
    <location>
        <begin position="1"/>
        <end position="20"/>
    </location>
</feature>
<dbReference type="PROSITE" id="PS00108">
    <property type="entry name" value="PROTEIN_KINASE_ST"/>
    <property type="match status" value="1"/>
</dbReference>
<evidence type="ECO:0000256" key="7">
    <source>
        <dbReference type="SAM" id="MobiDB-lite"/>
    </source>
</evidence>
<dbReference type="InterPro" id="IPR011990">
    <property type="entry name" value="TPR-like_helical_dom_sf"/>
</dbReference>
<dbReference type="GO" id="GO:0016301">
    <property type="term" value="F:kinase activity"/>
    <property type="evidence" value="ECO:0007669"/>
    <property type="project" value="UniProtKB-KW"/>
</dbReference>
<protein>
    <submittedName>
        <fullName evidence="9">Protein kinase</fullName>
    </submittedName>
</protein>